<evidence type="ECO:0000313" key="1">
    <source>
        <dbReference type="EMBL" id="CAK1595164.1"/>
    </source>
</evidence>
<dbReference type="AlphaFoldDB" id="A0AAV1LM83"/>
<proteinExistence type="predicted"/>
<protein>
    <submittedName>
        <fullName evidence="1">Uncharacterized protein</fullName>
    </submittedName>
</protein>
<comment type="caution">
    <text evidence="1">The sequence shown here is derived from an EMBL/GenBank/DDBJ whole genome shotgun (WGS) entry which is preliminary data.</text>
</comment>
<dbReference type="EMBL" id="CAVLGL010000091">
    <property type="protein sequence ID" value="CAK1595164.1"/>
    <property type="molecule type" value="Genomic_DNA"/>
</dbReference>
<reference evidence="1 2" key="1">
    <citation type="submission" date="2023-11" db="EMBL/GenBank/DDBJ databases">
        <authorList>
            <person name="Hedman E."/>
            <person name="Englund M."/>
            <person name="Stromberg M."/>
            <person name="Nyberg Akerstrom W."/>
            <person name="Nylinder S."/>
            <person name="Jareborg N."/>
            <person name="Kallberg Y."/>
            <person name="Kronander E."/>
        </authorList>
    </citation>
    <scope>NUCLEOTIDE SEQUENCE [LARGE SCALE GENOMIC DNA]</scope>
</reference>
<gene>
    <name evidence="1" type="ORF">PARMNEM_LOCUS14684</name>
</gene>
<keyword evidence="2" id="KW-1185">Reference proteome</keyword>
<dbReference type="Proteomes" id="UP001314205">
    <property type="component" value="Unassembled WGS sequence"/>
</dbReference>
<sequence>MNILLAITIKERPMFTMKHTIILLVIYRVTLKKKAFSGQLPHCKRQAFQLYRLAAQFILKLQQTQKHSEPKRTISSIDVDKISEKREYKDILKSVQARWTIIDALHWEIDSELYEDNEEYEEMFSSYEQKFNNMKKVINSKMWSDLYRE</sequence>
<evidence type="ECO:0000313" key="2">
    <source>
        <dbReference type="Proteomes" id="UP001314205"/>
    </source>
</evidence>
<accession>A0AAV1LM83</accession>
<organism evidence="1 2">
    <name type="scientific">Parnassius mnemosyne</name>
    <name type="common">clouded apollo</name>
    <dbReference type="NCBI Taxonomy" id="213953"/>
    <lineage>
        <taxon>Eukaryota</taxon>
        <taxon>Metazoa</taxon>
        <taxon>Ecdysozoa</taxon>
        <taxon>Arthropoda</taxon>
        <taxon>Hexapoda</taxon>
        <taxon>Insecta</taxon>
        <taxon>Pterygota</taxon>
        <taxon>Neoptera</taxon>
        <taxon>Endopterygota</taxon>
        <taxon>Lepidoptera</taxon>
        <taxon>Glossata</taxon>
        <taxon>Ditrysia</taxon>
        <taxon>Papilionoidea</taxon>
        <taxon>Papilionidae</taxon>
        <taxon>Parnassiinae</taxon>
        <taxon>Parnassini</taxon>
        <taxon>Parnassius</taxon>
        <taxon>Driopa</taxon>
    </lineage>
</organism>
<name>A0AAV1LM83_9NEOP</name>